<feature type="transmembrane region" description="Helical" evidence="1">
    <location>
        <begin position="103"/>
        <end position="124"/>
    </location>
</feature>
<evidence type="ECO:0000313" key="2">
    <source>
        <dbReference type="EMBL" id="SCW70786.1"/>
    </source>
</evidence>
<name>A0A1G4SP06_9HYPH</name>
<evidence type="ECO:0000256" key="1">
    <source>
        <dbReference type="SAM" id="Phobius"/>
    </source>
</evidence>
<reference evidence="2 3" key="1">
    <citation type="submission" date="2016-10" db="EMBL/GenBank/DDBJ databases">
        <authorList>
            <person name="de Groot N.N."/>
        </authorList>
    </citation>
    <scope>NUCLEOTIDE SEQUENCE [LARGE SCALE GENOMIC DNA]</scope>
    <source>
        <strain evidence="2 3">CGMCC 1.3401</strain>
    </source>
</reference>
<keyword evidence="1" id="KW-0472">Membrane</keyword>
<evidence type="ECO:0000313" key="3">
    <source>
        <dbReference type="Proteomes" id="UP000199542"/>
    </source>
</evidence>
<protein>
    <recommendedName>
        <fullName evidence="4">Transmembrane protein</fullName>
    </recommendedName>
</protein>
<dbReference type="AlphaFoldDB" id="A0A1G4SP06"/>
<proteinExistence type="predicted"/>
<dbReference type="RefSeq" id="WP_092586635.1">
    <property type="nucleotide sequence ID" value="NZ_FMTM01000006.1"/>
</dbReference>
<evidence type="ECO:0008006" key="4">
    <source>
        <dbReference type="Google" id="ProtNLM"/>
    </source>
</evidence>
<feature type="transmembrane region" description="Helical" evidence="1">
    <location>
        <begin position="42"/>
        <end position="64"/>
    </location>
</feature>
<keyword evidence="1" id="KW-0812">Transmembrane</keyword>
<gene>
    <name evidence="2" type="ORF">SAMN02927900_04018</name>
</gene>
<accession>A0A1G4SP06</accession>
<feature type="transmembrane region" description="Helical" evidence="1">
    <location>
        <begin position="76"/>
        <end position="97"/>
    </location>
</feature>
<keyword evidence="1" id="KW-1133">Transmembrane helix</keyword>
<dbReference type="EMBL" id="FMTM01000006">
    <property type="protein sequence ID" value="SCW70786.1"/>
    <property type="molecule type" value="Genomic_DNA"/>
</dbReference>
<organism evidence="2 3">
    <name type="scientific">Rhizobium mongolense subsp. loessense</name>
    <dbReference type="NCBI Taxonomy" id="158890"/>
    <lineage>
        <taxon>Bacteria</taxon>
        <taxon>Pseudomonadati</taxon>
        <taxon>Pseudomonadota</taxon>
        <taxon>Alphaproteobacteria</taxon>
        <taxon>Hyphomicrobiales</taxon>
        <taxon>Rhizobiaceae</taxon>
        <taxon>Rhizobium/Agrobacterium group</taxon>
        <taxon>Rhizobium</taxon>
    </lineage>
</organism>
<dbReference type="Proteomes" id="UP000199542">
    <property type="component" value="Unassembled WGS sequence"/>
</dbReference>
<sequence>MIAVLPLMVIPFLLYNMTMAGLMGGGGIPALQHDIIVLSMISGAIWSMALGDLFIVVALVILFFEILKATRNGSGNLVNHMLSMLVFIAFLVEFLLVQDAATQVFFILMTIALIDVIGGFAVSIRSAGRDVSIGL</sequence>